<dbReference type="AlphaFoldDB" id="A0A2L2XGC5"/>
<keyword evidence="2" id="KW-0732">Signal</keyword>
<dbReference type="EMBL" id="BFAV01000092">
    <property type="protein sequence ID" value="GBF33276.1"/>
    <property type="molecule type" value="Genomic_DNA"/>
</dbReference>
<accession>A0A2L2XGC5</accession>
<keyword evidence="4" id="KW-1185">Reference proteome</keyword>
<feature type="chain" id="PRO_5014623593" evidence="2">
    <location>
        <begin position="24"/>
        <end position="275"/>
    </location>
</feature>
<keyword evidence="1 3" id="KW-0812">Transmembrane</keyword>
<sequence>MKKILLVILALTFAMSFSGLALAQDPGIRVSPANIDIGMNFKGADLDITGNVPRGADIFIKVSSPNDLRLELDKKGKVGPFWMNVENTTVTNVPKLYQIISSKPLAELSGDIKKQTGIDQTFGPIYAWAKVEKHSDDGLVELPADKAKTYISALVDIYRKSGLYAVNENAVSINGDRFNARVKLPPNIPQEKCTVTVYAVKDGRIVDTSLVPFNVASVGMVRWFNSEAIYDGPQYGFIAVMLALAFGTAVAFLFSYLENILSGGKTTGFNPGASH</sequence>
<evidence type="ECO:0000256" key="2">
    <source>
        <dbReference type="SAM" id="SignalP"/>
    </source>
</evidence>
<keyword evidence="1" id="KW-0472">Membrane</keyword>
<gene>
    <name evidence="3" type="ORF">DCCM_2375</name>
</gene>
<feature type="transmembrane region" description="Helical" evidence="1">
    <location>
        <begin position="235"/>
        <end position="257"/>
    </location>
</feature>
<dbReference type="RefSeq" id="WP_104371696.1">
    <property type="nucleotide sequence ID" value="NZ_BFAV01000092.1"/>
</dbReference>
<proteinExistence type="predicted"/>
<evidence type="ECO:0000256" key="1">
    <source>
        <dbReference type="SAM" id="Phobius"/>
    </source>
</evidence>
<dbReference type="Pfam" id="PF09608">
    <property type="entry name" value="Alph_Pro_TM"/>
    <property type="match status" value="1"/>
</dbReference>
<name>A0A2L2XGC5_9FIRM</name>
<evidence type="ECO:0000313" key="3">
    <source>
        <dbReference type="EMBL" id="GBF33276.1"/>
    </source>
</evidence>
<dbReference type="OrthoDB" id="1721463at2"/>
<organism evidence="3 4">
    <name type="scientific">Desulfocucumis palustris</name>
    <dbReference type="NCBI Taxonomy" id="1898651"/>
    <lineage>
        <taxon>Bacteria</taxon>
        <taxon>Bacillati</taxon>
        <taxon>Bacillota</taxon>
        <taxon>Clostridia</taxon>
        <taxon>Eubacteriales</taxon>
        <taxon>Desulfocucumaceae</taxon>
        <taxon>Desulfocucumis</taxon>
    </lineage>
</organism>
<dbReference type="Proteomes" id="UP000239549">
    <property type="component" value="Unassembled WGS sequence"/>
</dbReference>
<keyword evidence="1" id="KW-1133">Transmembrane helix</keyword>
<comment type="caution">
    <text evidence="3">The sequence shown here is derived from an EMBL/GenBank/DDBJ whole genome shotgun (WGS) entry which is preliminary data.</text>
</comment>
<dbReference type="InterPro" id="IPR019088">
    <property type="entry name" value="CHP02186-rel_TM"/>
</dbReference>
<reference evidence="4" key="1">
    <citation type="submission" date="2018-02" db="EMBL/GenBank/DDBJ databases">
        <title>Genome sequence of Desulfocucumis palustris strain NAW-5.</title>
        <authorList>
            <person name="Watanabe M."/>
            <person name="Kojima H."/>
            <person name="Fukui M."/>
        </authorList>
    </citation>
    <scope>NUCLEOTIDE SEQUENCE [LARGE SCALE GENOMIC DNA]</scope>
    <source>
        <strain evidence="4">NAW-5</strain>
    </source>
</reference>
<protein>
    <submittedName>
        <fullName evidence="3">Transmembrane protein co-occuring with sulfite exporter TauE/SafE</fullName>
    </submittedName>
</protein>
<evidence type="ECO:0000313" key="4">
    <source>
        <dbReference type="Proteomes" id="UP000239549"/>
    </source>
</evidence>
<feature type="signal peptide" evidence="2">
    <location>
        <begin position="1"/>
        <end position="23"/>
    </location>
</feature>